<reference evidence="12 13" key="2">
    <citation type="submission" date="2025-04" db="UniProtKB">
        <authorList>
            <consortium name="RefSeq"/>
        </authorList>
    </citation>
    <scope>IDENTIFICATION</scope>
</reference>
<comment type="function">
    <text evidence="7">Catalyzes the removal of transit peptides required for the targeting of proteins from the mitochondrial matrix, across the inner membrane, into the inter-membrane space.</text>
</comment>
<dbReference type="Gene3D" id="2.10.109.10">
    <property type="entry name" value="Umud Fragment, subunit A"/>
    <property type="match status" value="1"/>
</dbReference>
<dbReference type="FunFam" id="2.10.109.10:FF:000014">
    <property type="entry name" value="Inner membrane protease subunit 1"/>
    <property type="match status" value="1"/>
</dbReference>
<dbReference type="InterPro" id="IPR036286">
    <property type="entry name" value="LexA/Signal_pep-like_sf"/>
</dbReference>
<dbReference type="PRINTS" id="PR00727">
    <property type="entry name" value="LEADERPTASE"/>
</dbReference>
<dbReference type="GO" id="GO:0042720">
    <property type="term" value="C:mitochondrial inner membrane peptidase complex"/>
    <property type="evidence" value="ECO:0000318"/>
    <property type="project" value="GO_Central"/>
</dbReference>
<evidence type="ECO:0000256" key="5">
    <source>
        <dbReference type="ARBA" id="ARBA00023136"/>
    </source>
</evidence>
<evidence type="ECO:0000256" key="4">
    <source>
        <dbReference type="ARBA" id="ARBA00023128"/>
    </source>
</evidence>
<dbReference type="AlphaFoldDB" id="A0A9R0IG54"/>
<dbReference type="NCBIfam" id="TIGR02227">
    <property type="entry name" value="sigpep_I_bact"/>
    <property type="match status" value="1"/>
</dbReference>
<keyword evidence="3" id="KW-0378">Hydrolase</keyword>
<evidence type="ECO:0000259" key="10">
    <source>
        <dbReference type="Pfam" id="PF10502"/>
    </source>
</evidence>
<evidence type="ECO:0000256" key="7">
    <source>
        <dbReference type="ARBA" id="ARBA00054895"/>
    </source>
</evidence>
<comment type="subunit">
    <text evidence="8">Heterodimer of 2 subunits, IMP1A/B and IMP12.</text>
</comment>
<proteinExistence type="inferred from homology"/>
<evidence type="ECO:0000256" key="2">
    <source>
        <dbReference type="ARBA" id="ARBA00022792"/>
    </source>
</evidence>
<dbReference type="RefSeq" id="XP_021848045.1">
    <property type="nucleotide sequence ID" value="XM_021992353.1"/>
</dbReference>
<evidence type="ECO:0000256" key="3">
    <source>
        <dbReference type="ARBA" id="ARBA00022801"/>
    </source>
</evidence>
<dbReference type="InterPro" id="IPR000223">
    <property type="entry name" value="Pept_S26A_signal_pept_1"/>
</dbReference>
<dbReference type="PANTHER" id="PTHR12383:SF30">
    <property type="entry name" value="MITOCHONDRIAL INNER MEMBRANE PROTEASE SUBUNIT 1-LIKE"/>
    <property type="match status" value="1"/>
</dbReference>
<dbReference type="GeneID" id="110787714"/>
<sequence>MILRNSELWRFFIKEACNSSMAIVKFFCFLHVTRTYVLDVASIPGPSMLPTLNITGNVVLVDRISPRFSKIAAGDIVIVGSPENPTKVITKRLIGVEDDSITYLVDPKHTEKCNTVVVPKGHMWVQGDNIYNSRDSREFGPVPYGLLYGKVFWRIWPMKDFGPL</sequence>
<evidence type="ECO:0000313" key="11">
    <source>
        <dbReference type="Proteomes" id="UP000813463"/>
    </source>
</evidence>
<feature type="active site" evidence="9">
    <location>
        <position position="47"/>
    </location>
</feature>
<protein>
    <submittedName>
        <fullName evidence="12 13">Mitochondrial inner membrane protease subunit 1-like</fullName>
    </submittedName>
</protein>
<keyword evidence="11" id="KW-1185">Reference proteome</keyword>
<evidence type="ECO:0000256" key="6">
    <source>
        <dbReference type="ARBA" id="ARBA00038445"/>
    </source>
</evidence>
<evidence type="ECO:0000256" key="8">
    <source>
        <dbReference type="ARBA" id="ARBA00064368"/>
    </source>
</evidence>
<reference evidence="11" key="1">
    <citation type="journal article" date="2021" name="Nat. Commun.">
        <title>Genomic analyses provide insights into spinach domestication and the genetic basis of agronomic traits.</title>
        <authorList>
            <person name="Cai X."/>
            <person name="Sun X."/>
            <person name="Xu C."/>
            <person name="Sun H."/>
            <person name="Wang X."/>
            <person name="Ge C."/>
            <person name="Zhang Z."/>
            <person name="Wang Q."/>
            <person name="Fei Z."/>
            <person name="Jiao C."/>
            <person name="Wang Q."/>
        </authorList>
    </citation>
    <scope>NUCLEOTIDE SEQUENCE [LARGE SCALE GENOMIC DNA]</scope>
    <source>
        <strain evidence="11">cv. Varoflay</strain>
    </source>
</reference>
<keyword evidence="2" id="KW-0999">Mitochondrion inner membrane</keyword>
<evidence type="ECO:0000256" key="9">
    <source>
        <dbReference type="PIRSR" id="PIRSR600223-1"/>
    </source>
</evidence>
<dbReference type="OrthoDB" id="308440at2759"/>
<dbReference type="RefSeq" id="XP_021848044.1">
    <property type="nucleotide sequence ID" value="XM_021992352.1"/>
</dbReference>
<evidence type="ECO:0000313" key="13">
    <source>
        <dbReference type="RefSeq" id="XP_021848045.1"/>
    </source>
</evidence>
<dbReference type="PANTHER" id="PTHR12383">
    <property type="entry name" value="PROTEASE FAMILY S26 MITOCHONDRIAL INNER MEMBRANE PROTEASE-RELATED"/>
    <property type="match status" value="1"/>
</dbReference>
<organism evidence="11 13">
    <name type="scientific">Spinacia oleracea</name>
    <name type="common">Spinach</name>
    <dbReference type="NCBI Taxonomy" id="3562"/>
    <lineage>
        <taxon>Eukaryota</taxon>
        <taxon>Viridiplantae</taxon>
        <taxon>Streptophyta</taxon>
        <taxon>Embryophyta</taxon>
        <taxon>Tracheophyta</taxon>
        <taxon>Spermatophyta</taxon>
        <taxon>Magnoliopsida</taxon>
        <taxon>eudicotyledons</taxon>
        <taxon>Gunneridae</taxon>
        <taxon>Pentapetalae</taxon>
        <taxon>Caryophyllales</taxon>
        <taxon>Chenopodiaceae</taxon>
        <taxon>Chenopodioideae</taxon>
        <taxon>Anserineae</taxon>
        <taxon>Spinacia</taxon>
    </lineage>
</organism>
<dbReference type="InterPro" id="IPR019533">
    <property type="entry name" value="Peptidase_S26"/>
</dbReference>
<feature type="domain" description="Peptidase S26" evidence="10">
    <location>
        <begin position="21"/>
        <end position="103"/>
    </location>
</feature>
<dbReference type="Pfam" id="PF10502">
    <property type="entry name" value="Peptidase_S26"/>
    <property type="match status" value="2"/>
</dbReference>
<dbReference type="KEGG" id="soe:110787714"/>
<keyword evidence="4" id="KW-0496">Mitochondrion</keyword>
<dbReference type="GO" id="GO:0006627">
    <property type="term" value="P:protein processing involved in protein targeting to mitochondrion"/>
    <property type="evidence" value="ECO:0000318"/>
    <property type="project" value="GO_Central"/>
</dbReference>
<dbReference type="GO" id="GO:0006465">
    <property type="term" value="P:signal peptide processing"/>
    <property type="evidence" value="ECO:0007669"/>
    <property type="project" value="InterPro"/>
</dbReference>
<dbReference type="Proteomes" id="UP000813463">
    <property type="component" value="Chromosome 5"/>
</dbReference>
<evidence type="ECO:0000256" key="1">
    <source>
        <dbReference type="ARBA" id="ARBA00004273"/>
    </source>
</evidence>
<comment type="similarity">
    <text evidence="6">Belongs to the peptidase S26 family. IMP1 subfamily.</text>
</comment>
<name>A0A9R0IG54_SPIOL</name>
<feature type="domain" description="Peptidase S26" evidence="10">
    <location>
        <begin position="110"/>
        <end position="156"/>
    </location>
</feature>
<keyword evidence="5" id="KW-0472">Membrane</keyword>
<dbReference type="GO" id="GO:0004252">
    <property type="term" value="F:serine-type endopeptidase activity"/>
    <property type="evidence" value="ECO:0007669"/>
    <property type="project" value="InterPro"/>
</dbReference>
<accession>A0A9R0IG54</accession>
<dbReference type="SUPFAM" id="SSF51306">
    <property type="entry name" value="LexA/Signal peptidase"/>
    <property type="match status" value="1"/>
</dbReference>
<comment type="subcellular location">
    <subcellularLocation>
        <location evidence="1">Mitochondrion inner membrane</location>
    </subcellularLocation>
</comment>
<dbReference type="CDD" id="cd06530">
    <property type="entry name" value="S26_SPase_I"/>
    <property type="match status" value="1"/>
</dbReference>
<dbReference type="InterPro" id="IPR052064">
    <property type="entry name" value="Mito_IMP1_subunit"/>
</dbReference>
<feature type="active site" evidence="9">
    <location>
        <position position="91"/>
    </location>
</feature>
<evidence type="ECO:0000313" key="12">
    <source>
        <dbReference type="RefSeq" id="XP_021848044.1"/>
    </source>
</evidence>
<gene>
    <name evidence="12 13" type="primary">LOC110787714</name>
</gene>